<keyword evidence="1" id="KW-0456">Lyase</keyword>
<evidence type="ECO:0000313" key="2">
    <source>
        <dbReference type="Proteomes" id="UP000700334"/>
    </source>
</evidence>
<dbReference type="OrthoDB" id="4243at2759"/>
<dbReference type="EMBL" id="JAGFMF010011827">
    <property type="protein sequence ID" value="KAG8511668.1"/>
    <property type="molecule type" value="Genomic_DNA"/>
</dbReference>
<evidence type="ECO:0000313" key="1">
    <source>
        <dbReference type="EMBL" id="KAG8511668.1"/>
    </source>
</evidence>
<name>A0A8J5ZZ74_GALPY</name>
<dbReference type="GO" id="GO:0016829">
    <property type="term" value="F:lyase activity"/>
    <property type="evidence" value="ECO:0007669"/>
    <property type="project" value="UniProtKB-KW"/>
</dbReference>
<protein>
    <submittedName>
        <fullName evidence="1">Cytochrome c-type heme lyase</fullName>
    </submittedName>
</protein>
<gene>
    <name evidence="1" type="ORF">J0S82_000918</name>
</gene>
<dbReference type="AlphaFoldDB" id="A0A8J5ZZ74"/>
<reference evidence="1" key="1">
    <citation type="journal article" date="2021" name="Evol. Appl.">
        <title>The genome of the Pyrenean desman and the effects of bottlenecks and inbreeding on the genomic landscape of an endangered species.</title>
        <authorList>
            <person name="Escoda L."/>
            <person name="Castresana J."/>
        </authorList>
    </citation>
    <scope>NUCLEOTIDE SEQUENCE</scope>
    <source>
        <strain evidence="1">IBE-C5619</strain>
    </source>
</reference>
<keyword evidence="2" id="KW-1185">Reference proteome</keyword>
<sequence length="140" mass="16703">MGPPNQRLASDESSVLFTVSNIGISTHRAESENKWKRPEKMFITEQAWKDTLKWESLHAEQYPFGPPLMWFEIKTKGFLQGQNLILHEVLWVYFVNHCGTKFRNVIHYCKSEVNKNYHFMFWTCVILDLLFAMWDRMKIT</sequence>
<dbReference type="Proteomes" id="UP000700334">
    <property type="component" value="Unassembled WGS sequence"/>
</dbReference>
<proteinExistence type="predicted"/>
<organism evidence="1 2">
    <name type="scientific">Galemys pyrenaicus</name>
    <name type="common">Iberian desman</name>
    <name type="synonym">Pyrenean desman</name>
    <dbReference type="NCBI Taxonomy" id="202257"/>
    <lineage>
        <taxon>Eukaryota</taxon>
        <taxon>Metazoa</taxon>
        <taxon>Chordata</taxon>
        <taxon>Craniata</taxon>
        <taxon>Vertebrata</taxon>
        <taxon>Euteleostomi</taxon>
        <taxon>Mammalia</taxon>
        <taxon>Eutheria</taxon>
        <taxon>Laurasiatheria</taxon>
        <taxon>Eulipotyphla</taxon>
        <taxon>Talpidae</taxon>
        <taxon>Galemys</taxon>
    </lineage>
</organism>
<comment type="caution">
    <text evidence="1">The sequence shown here is derived from an EMBL/GenBank/DDBJ whole genome shotgun (WGS) entry which is preliminary data.</text>
</comment>
<feature type="non-terminal residue" evidence="1">
    <location>
        <position position="140"/>
    </location>
</feature>
<accession>A0A8J5ZZ74</accession>